<evidence type="ECO:0000256" key="4">
    <source>
        <dbReference type="ARBA" id="ARBA00021006"/>
    </source>
</evidence>
<feature type="transmembrane region" description="Helical" evidence="16">
    <location>
        <begin position="137"/>
        <end position="157"/>
    </location>
</feature>
<dbReference type="GO" id="GO:0048039">
    <property type="term" value="F:ubiquinone binding"/>
    <property type="evidence" value="ECO:0007669"/>
    <property type="project" value="TreeGrafter"/>
</dbReference>
<comment type="catalytic activity">
    <reaction evidence="15 16">
        <text>a ubiquinone + NADH + 5 H(+)(in) = a ubiquinol + NAD(+) + 4 H(+)(out)</text>
        <dbReference type="Rhea" id="RHEA:29091"/>
        <dbReference type="Rhea" id="RHEA-COMP:9565"/>
        <dbReference type="Rhea" id="RHEA-COMP:9566"/>
        <dbReference type="ChEBI" id="CHEBI:15378"/>
        <dbReference type="ChEBI" id="CHEBI:16389"/>
        <dbReference type="ChEBI" id="CHEBI:17976"/>
        <dbReference type="ChEBI" id="CHEBI:57540"/>
        <dbReference type="ChEBI" id="CHEBI:57945"/>
        <dbReference type="EC" id="7.1.1.2"/>
    </reaction>
</comment>
<accession>A0A346KL03</accession>
<comment type="function">
    <text evidence="16">Core subunit of the mitochondrial membrane respiratory chain NADH dehydrogenase (Complex I) which catalyzes electron transfer from NADH through the respiratory chain, using ubiquinone as an electron acceptor. Essential for the catalytic activity and assembly of complex I.</text>
</comment>
<dbReference type="PANTHER" id="PTHR43507:SF20">
    <property type="entry name" value="NADH-UBIQUINONE OXIDOREDUCTASE CHAIN 4"/>
    <property type="match status" value="1"/>
</dbReference>
<feature type="transmembrane region" description="Helical" evidence="16">
    <location>
        <begin position="268"/>
        <end position="286"/>
    </location>
</feature>
<organism evidence="18">
    <name type="scientific">Perumytilus purpuratus</name>
    <name type="common">Mussel</name>
    <name type="synonym">Brachidontes purpuratus</name>
    <dbReference type="NCBI Taxonomy" id="390823"/>
    <lineage>
        <taxon>Eukaryota</taxon>
        <taxon>Metazoa</taxon>
        <taxon>Spiralia</taxon>
        <taxon>Lophotrochozoa</taxon>
        <taxon>Mollusca</taxon>
        <taxon>Bivalvia</taxon>
        <taxon>Autobranchia</taxon>
        <taxon>Pteriomorphia</taxon>
        <taxon>Mytilida</taxon>
        <taxon>Mytiloidea</taxon>
        <taxon>Mytilidae</taxon>
        <taxon>Brachidontinae</taxon>
        <taxon>Perumytilus</taxon>
    </lineage>
</organism>
<dbReference type="EC" id="7.1.1.2" evidence="3 16"/>
<dbReference type="GO" id="GO:0015990">
    <property type="term" value="P:electron transport coupled proton transport"/>
    <property type="evidence" value="ECO:0007669"/>
    <property type="project" value="TreeGrafter"/>
</dbReference>
<dbReference type="Pfam" id="PF00361">
    <property type="entry name" value="Proton_antipo_M"/>
    <property type="match status" value="1"/>
</dbReference>
<feature type="transmembrane region" description="Helical" evidence="16">
    <location>
        <begin position="103"/>
        <end position="125"/>
    </location>
</feature>
<dbReference type="GO" id="GO:0031966">
    <property type="term" value="C:mitochondrial membrane"/>
    <property type="evidence" value="ECO:0007669"/>
    <property type="project" value="UniProtKB-SubCell"/>
</dbReference>
<keyword evidence="5 16" id="KW-0813">Transport</keyword>
<evidence type="ECO:0000256" key="15">
    <source>
        <dbReference type="ARBA" id="ARBA00049551"/>
    </source>
</evidence>
<feature type="transmembrane region" description="Helical" evidence="16">
    <location>
        <begin position="80"/>
        <end position="97"/>
    </location>
</feature>
<feature type="transmembrane region" description="Helical" evidence="16">
    <location>
        <begin position="9"/>
        <end position="33"/>
    </location>
</feature>
<feature type="domain" description="NADH:quinone oxidoreductase/Mrp antiporter transmembrane" evidence="17">
    <location>
        <begin position="101"/>
        <end position="383"/>
    </location>
</feature>
<reference evidence="18" key="1">
    <citation type="journal article" date="2018" name="PeerJ">
        <title>Mitogenomics of Perumytilus purpuratus (Bivalvia: Mytilidae) and its implications for doubly uniparental inheritance of mitochondria.</title>
        <authorList>
            <person name="Smietanka B."/>
            <person name="Lubosny M."/>
            <person name="Przylucka A."/>
            <person name="Gerard K."/>
            <person name="Burzynski A."/>
        </authorList>
    </citation>
    <scope>NUCLEOTIDE SEQUENCE</scope>
    <source>
        <strain evidence="18">M-south</strain>
    </source>
</reference>
<dbReference type="PRINTS" id="PR01437">
    <property type="entry name" value="NUOXDRDTASE4"/>
</dbReference>
<feature type="transmembrane region" description="Helical" evidence="16">
    <location>
        <begin position="413"/>
        <end position="433"/>
    </location>
</feature>
<comment type="similarity">
    <text evidence="2 16">Belongs to the complex I subunit 4 family.</text>
</comment>
<dbReference type="InterPro" id="IPR001750">
    <property type="entry name" value="ND/Mrp_TM"/>
</dbReference>
<keyword evidence="10 16" id="KW-1133">Transmembrane helix</keyword>
<keyword evidence="11 16" id="KW-0520">NAD</keyword>
<evidence type="ECO:0000256" key="10">
    <source>
        <dbReference type="ARBA" id="ARBA00022989"/>
    </source>
</evidence>
<evidence type="ECO:0000256" key="3">
    <source>
        <dbReference type="ARBA" id="ARBA00012944"/>
    </source>
</evidence>
<dbReference type="GO" id="GO:0042773">
    <property type="term" value="P:ATP synthesis coupled electron transport"/>
    <property type="evidence" value="ECO:0007669"/>
    <property type="project" value="InterPro"/>
</dbReference>
<evidence type="ECO:0000256" key="13">
    <source>
        <dbReference type="ARBA" id="ARBA00023128"/>
    </source>
</evidence>
<evidence type="ECO:0000256" key="6">
    <source>
        <dbReference type="ARBA" id="ARBA00022660"/>
    </source>
</evidence>
<evidence type="ECO:0000256" key="9">
    <source>
        <dbReference type="ARBA" id="ARBA00022982"/>
    </source>
</evidence>
<evidence type="ECO:0000256" key="11">
    <source>
        <dbReference type="ARBA" id="ARBA00023027"/>
    </source>
</evidence>
<sequence length="434" mass="48052">MVLGLIMNVVFFMCFLDNASLLIGLMVLFFFSLLLMGCGCNTQELVGIISCDFVMCSMVCLSLYVVSLMMMMGLGVKREGLLMSINLMMVGALILAFCVSNFFLFFFFFESCLVPVMLMILFWGYQPERLQAVSYMVIYTSAGAFPFLFGISSLVYSGMSDSMNSLMSFFNKEVCSFYWFFLMGFFVKLPMFPFHLWLPKAHVEAPVFGSMILAGVLLKLGGYGLIRFLCVSVVPMESFSFCLLLSVSLFGGFLTSMISMVQVDLKSLVAYSSVGHMSFVMFGIMSNSLVGFYGAVVLMIGHGLCSSGLFSLIWIFYNVSGSRSVLLNKGFLKLFPALVLACFVLSIGNMSAPPTASFLGEILLLSSCAAISWWFLFVFGFISFVGAVYSLYLYGCCCHGKSSEMTGVKNVVVFKDLLVLLLHCLPLNFLFVVF</sequence>
<evidence type="ECO:0000259" key="17">
    <source>
        <dbReference type="Pfam" id="PF00361"/>
    </source>
</evidence>
<evidence type="ECO:0000256" key="7">
    <source>
        <dbReference type="ARBA" id="ARBA00022692"/>
    </source>
</evidence>
<keyword evidence="8" id="KW-1278">Translocase</keyword>
<keyword evidence="13 16" id="KW-0496">Mitochondrion</keyword>
<feature type="transmembrane region" description="Helical" evidence="16">
    <location>
        <begin position="292"/>
        <end position="319"/>
    </location>
</feature>
<keyword evidence="12 16" id="KW-0830">Ubiquinone</keyword>
<evidence type="ECO:0000256" key="2">
    <source>
        <dbReference type="ARBA" id="ARBA00009025"/>
    </source>
</evidence>
<evidence type="ECO:0000313" key="18">
    <source>
        <dbReference type="EMBL" id="AXP84521.1"/>
    </source>
</evidence>
<keyword evidence="6 16" id="KW-0679">Respiratory chain</keyword>
<dbReference type="EMBL" id="MH330331">
    <property type="protein sequence ID" value="AXP84521.1"/>
    <property type="molecule type" value="Genomic_DNA"/>
</dbReference>
<dbReference type="InterPro" id="IPR003918">
    <property type="entry name" value="NADH_UbQ_OxRdtase"/>
</dbReference>
<feature type="transmembrane region" description="Helical" evidence="16">
    <location>
        <begin position="177"/>
        <end position="198"/>
    </location>
</feature>
<dbReference type="GO" id="GO:0008137">
    <property type="term" value="F:NADH dehydrogenase (ubiquinone) activity"/>
    <property type="evidence" value="ECO:0007669"/>
    <property type="project" value="UniProtKB-UniRule"/>
</dbReference>
<feature type="transmembrane region" description="Helical" evidence="16">
    <location>
        <begin position="371"/>
        <end position="392"/>
    </location>
</feature>
<keyword evidence="7 16" id="KW-0812">Transmembrane</keyword>
<comment type="subcellular location">
    <subcellularLocation>
        <location evidence="1 16">Mitochondrion membrane</location>
        <topology evidence="1 16">Multi-pass membrane protein</topology>
    </subcellularLocation>
</comment>
<evidence type="ECO:0000256" key="12">
    <source>
        <dbReference type="ARBA" id="ARBA00023075"/>
    </source>
</evidence>
<dbReference type="AlphaFoldDB" id="A0A346KL03"/>
<feature type="transmembrane region" description="Helical" evidence="16">
    <location>
        <begin position="331"/>
        <end position="351"/>
    </location>
</feature>
<evidence type="ECO:0000256" key="14">
    <source>
        <dbReference type="ARBA" id="ARBA00023136"/>
    </source>
</evidence>
<dbReference type="PANTHER" id="PTHR43507">
    <property type="entry name" value="NADH-UBIQUINONE OXIDOREDUCTASE CHAIN 4"/>
    <property type="match status" value="1"/>
</dbReference>
<proteinExistence type="inferred from homology"/>
<evidence type="ECO:0000256" key="16">
    <source>
        <dbReference type="RuleBase" id="RU003297"/>
    </source>
</evidence>
<evidence type="ECO:0000256" key="1">
    <source>
        <dbReference type="ARBA" id="ARBA00004225"/>
    </source>
</evidence>
<feature type="transmembrane region" description="Helical" evidence="16">
    <location>
        <begin position="205"/>
        <end position="226"/>
    </location>
</feature>
<dbReference type="GO" id="GO:0003954">
    <property type="term" value="F:NADH dehydrogenase activity"/>
    <property type="evidence" value="ECO:0007669"/>
    <property type="project" value="TreeGrafter"/>
</dbReference>
<keyword evidence="14 16" id="KW-0472">Membrane</keyword>
<protein>
    <recommendedName>
        <fullName evidence="4 16">NADH-ubiquinone oxidoreductase chain 4</fullName>
        <ecNumber evidence="3 16">7.1.1.2</ecNumber>
    </recommendedName>
</protein>
<geneLocation type="mitochondrion" evidence="18"/>
<name>A0A346KL03_PERPP</name>
<feature type="transmembrane region" description="Helical" evidence="16">
    <location>
        <begin position="238"/>
        <end position="261"/>
    </location>
</feature>
<gene>
    <name evidence="18" type="primary">ND4</name>
</gene>
<feature type="transmembrane region" description="Helical" evidence="16">
    <location>
        <begin position="45"/>
        <end position="68"/>
    </location>
</feature>
<evidence type="ECO:0000256" key="8">
    <source>
        <dbReference type="ARBA" id="ARBA00022967"/>
    </source>
</evidence>
<evidence type="ECO:0000256" key="5">
    <source>
        <dbReference type="ARBA" id="ARBA00022448"/>
    </source>
</evidence>
<keyword evidence="9 16" id="KW-0249">Electron transport</keyword>